<dbReference type="Gene3D" id="1.10.555.10">
    <property type="entry name" value="Rho GTPase activation protein"/>
    <property type="match status" value="1"/>
</dbReference>
<dbReference type="InterPro" id="IPR008936">
    <property type="entry name" value="Rho_GTPase_activation_prot"/>
</dbReference>
<gene>
    <name evidence="2" type="ORF">AX774_g7325</name>
</gene>
<dbReference type="PANTHER" id="PTHR45876:SF8">
    <property type="entry name" value="FI04035P"/>
    <property type="match status" value="1"/>
</dbReference>
<dbReference type="AlphaFoldDB" id="A0A1R1PE51"/>
<evidence type="ECO:0000313" key="3">
    <source>
        <dbReference type="Proteomes" id="UP000188320"/>
    </source>
</evidence>
<protein>
    <submittedName>
        <fullName evidence="2">Mental retardation GTPase activating protein-like protein</fullName>
    </submittedName>
</protein>
<accession>A0A1R1PE51</accession>
<dbReference type="OrthoDB" id="437889at2759"/>
<sequence length="82" mass="9318">MAHRIISQLSPLHYRTTKYLLDFLSLMTKPEISSKTKMNASNLALVFSPCFLRPPTTDIKLNFANAPKEQEFIATLLLNPPK</sequence>
<dbReference type="InterPro" id="IPR000198">
    <property type="entry name" value="RhoGAP_dom"/>
</dbReference>
<dbReference type="EMBL" id="LSSK01001611">
    <property type="protein sequence ID" value="OMH79275.1"/>
    <property type="molecule type" value="Genomic_DNA"/>
</dbReference>
<comment type="caution">
    <text evidence="2">The sequence shown here is derived from an EMBL/GenBank/DDBJ whole genome shotgun (WGS) entry which is preliminary data.</text>
</comment>
<evidence type="ECO:0000259" key="1">
    <source>
        <dbReference type="PROSITE" id="PS50238"/>
    </source>
</evidence>
<keyword evidence="3" id="KW-1185">Reference proteome</keyword>
<name>A0A1R1PE51_ZANCU</name>
<dbReference type="Proteomes" id="UP000188320">
    <property type="component" value="Unassembled WGS sequence"/>
</dbReference>
<dbReference type="SUPFAM" id="SSF48350">
    <property type="entry name" value="GTPase activation domain, GAP"/>
    <property type="match status" value="1"/>
</dbReference>
<reference evidence="3" key="1">
    <citation type="submission" date="2017-01" db="EMBL/GenBank/DDBJ databases">
        <authorList>
            <person name="Wang Y."/>
            <person name="White M."/>
            <person name="Kvist S."/>
            <person name="Moncalvo J.-M."/>
        </authorList>
    </citation>
    <scope>NUCLEOTIDE SEQUENCE [LARGE SCALE GENOMIC DNA]</scope>
    <source>
        <strain evidence="3">COL-18-3</strain>
    </source>
</reference>
<proteinExistence type="predicted"/>
<dbReference type="GO" id="GO:0005096">
    <property type="term" value="F:GTPase activator activity"/>
    <property type="evidence" value="ECO:0007669"/>
    <property type="project" value="TreeGrafter"/>
</dbReference>
<dbReference type="Pfam" id="PF00620">
    <property type="entry name" value="RhoGAP"/>
    <property type="match status" value="1"/>
</dbReference>
<dbReference type="GO" id="GO:0005737">
    <property type="term" value="C:cytoplasm"/>
    <property type="evidence" value="ECO:0007669"/>
    <property type="project" value="TreeGrafter"/>
</dbReference>
<evidence type="ECO:0000313" key="2">
    <source>
        <dbReference type="EMBL" id="OMH79275.1"/>
    </source>
</evidence>
<dbReference type="GO" id="GO:0007165">
    <property type="term" value="P:signal transduction"/>
    <property type="evidence" value="ECO:0007669"/>
    <property type="project" value="InterPro"/>
</dbReference>
<feature type="domain" description="Rho-GAP" evidence="1">
    <location>
        <begin position="1"/>
        <end position="82"/>
    </location>
</feature>
<dbReference type="PROSITE" id="PS50238">
    <property type="entry name" value="RHOGAP"/>
    <property type="match status" value="1"/>
</dbReference>
<dbReference type="PANTHER" id="PTHR45876">
    <property type="entry name" value="FI04035P"/>
    <property type="match status" value="1"/>
</dbReference>
<organism evidence="2 3">
    <name type="scientific">Zancudomyces culisetae</name>
    <name type="common">Gut fungus</name>
    <name type="synonym">Smittium culisetae</name>
    <dbReference type="NCBI Taxonomy" id="1213189"/>
    <lineage>
        <taxon>Eukaryota</taxon>
        <taxon>Fungi</taxon>
        <taxon>Fungi incertae sedis</taxon>
        <taxon>Zoopagomycota</taxon>
        <taxon>Kickxellomycotina</taxon>
        <taxon>Harpellomycetes</taxon>
        <taxon>Harpellales</taxon>
        <taxon>Legeriomycetaceae</taxon>
        <taxon>Zancudomyces</taxon>
    </lineage>
</organism>